<organism evidence="6">
    <name type="scientific">Rheum australe</name>
    <name type="common">Himalayan rhubarb</name>
    <name type="synonym">Rheum emodi</name>
    <dbReference type="NCBI Taxonomy" id="284363"/>
    <lineage>
        <taxon>Eukaryota</taxon>
        <taxon>Viridiplantae</taxon>
        <taxon>Streptophyta</taxon>
        <taxon>Embryophyta</taxon>
        <taxon>Tracheophyta</taxon>
        <taxon>Spermatophyta</taxon>
        <taxon>Magnoliopsida</taxon>
        <taxon>eudicotyledons</taxon>
        <taxon>Gunneridae</taxon>
        <taxon>Pentapetalae</taxon>
        <taxon>Caryophyllales</taxon>
        <taxon>Polygonaceae</taxon>
        <taxon>Polygonoideae</taxon>
        <taxon>Rumiceae</taxon>
        <taxon>Rheum</taxon>
    </lineage>
</organism>
<dbReference type="InterPro" id="IPR002109">
    <property type="entry name" value="Glutaredoxin"/>
</dbReference>
<proteinExistence type="evidence at transcript level"/>
<dbReference type="GO" id="GO:0005737">
    <property type="term" value="C:cytoplasm"/>
    <property type="evidence" value="ECO:0007669"/>
    <property type="project" value="UniProtKB-SubCell"/>
</dbReference>
<name>B5M1Z1_RHEAU</name>
<dbReference type="PROSITE" id="PS51354">
    <property type="entry name" value="GLUTAREDOXIN_2"/>
    <property type="match status" value="1"/>
</dbReference>
<dbReference type="InterPro" id="IPR014025">
    <property type="entry name" value="Glutaredoxin_subgr"/>
</dbReference>
<accession>B5M1Z1</accession>
<keyword evidence="3" id="KW-0963">Cytoplasm</keyword>
<dbReference type="PANTHER" id="PTHR10168">
    <property type="entry name" value="GLUTAREDOXIN"/>
    <property type="match status" value="1"/>
</dbReference>
<evidence type="ECO:0000256" key="1">
    <source>
        <dbReference type="ARBA" id="ARBA00004496"/>
    </source>
</evidence>
<evidence type="ECO:0000256" key="2">
    <source>
        <dbReference type="ARBA" id="ARBA00007568"/>
    </source>
</evidence>
<dbReference type="InterPro" id="IPR011905">
    <property type="entry name" value="GlrX-like_pln_2"/>
</dbReference>
<dbReference type="EMBL" id="EU931237">
    <property type="protein sequence ID" value="ACH63240.1"/>
    <property type="molecule type" value="mRNA"/>
</dbReference>
<evidence type="ECO:0000256" key="4">
    <source>
        <dbReference type="ARBA" id="ARBA00023284"/>
    </source>
</evidence>
<dbReference type="CDD" id="cd03419">
    <property type="entry name" value="GRX_GRXh_1_2_like"/>
    <property type="match status" value="1"/>
</dbReference>
<dbReference type="SUPFAM" id="SSF52833">
    <property type="entry name" value="Thioredoxin-like"/>
    <property type="match status" value="1"/>
</dbReference>
<dbReference type="NCBIfam" id="TIGR02189">
    <property type="entry name" value="GlrX-like_plant"/>
    <property type="match status" value="1"/>
</dbReference>
<dbReference type="InterPro" id="IPR036249">
    <property type="entry name" value="Thioredoxin-like_sf"/>
</dbReference>
<reference evidence="6" key="1">
    <citation type="submission" date="2008-07" db="EMBL/GenBank/DDBJ databases">
        <authorList>
            <person name="Ghawana S."/>
            <person name="Kumar S."/>
            <person name="Ahuja P.S."/>
        </authorList>
    </citation>
    <scope>NUCLEOTIDE SEQUENCE</scope>
</reference>
<evidence type="ECO:0000256" key="3">
    <source>
        <dbReference type="ARBA" id="ARBA00022490"/>
    </source>
</evidence>
<comment type="similarity">
    <text evidence="2">Belongs to the glutaredoxin family. CC-type subfamily.</text>
</comment>
<protein>
    <submittedName>
        <fullName evidence="6">Glutaredoxin</fullName>
    </submittedName>
</protein>
<dbReference type="AlphaFoldDB" id="B5M1Z1"/>
<dbReference type="Gene3D" id="3.40.30.10">
    <property type="entry name" value="Glutaredoxin"/>
    <property type="match status" value="1"/>
</dbReference>
<evidence type="ECO:0000259" key="5">
    <source>
        <dbReference type="Pfam" id="PF00462"/>
    </source>
</evidence>
<keyword evidence="4" id="KW-0676">Redox-active center</keyword>
<sequence length="106" mass="11819">MDVVRELVHEKAVVIFSKNSCCISHSMKQLISGYGANPIVYELDEMPNGQEIEKVLKKMGCKPSVPAVFIGERFVGGANEVISLQVQGNLVPMLMEARAIWIWNRT</sequence>
<dbReference type="Pfam" id="PF00462">
    <property type="entry name" value="Glutaredoxin"/>
    <property type="match status" value="1"/>
</dbReference>
<evidence type="ECO:0000313" key="6">
    <source>
        <dbReference type="EMBL" id="ACH63240.1"/>
    </source>
</evidence>
<comment type="subcellular location">
    <subcellularLocation>
        <location evidence="1">Cytoplasm</location>
    </subcellularLocation>
</comment>
<dbReference type="PRINTS" id="PR00160">
    <property type="entry name" value="GLUTAREDOXIN"/>
</dbReference>
<feature type="domain" description="Glutaredoxin" evidence="5">
    <location>
        <begin position="13"/>
        <end position="75"/>
    </location>
</feature>